<evidence type="ECO:0000313" key="2">
    <source>
        <dbReference type="Proteomes" id="UP000567872"/>
    </source>
</evidence>
<protein>
    <submittedName>
        <fullName evidence="1">IPIL1 protein</fullName>
    </submittedName>
</protein>
<reference evidence="1 2" key="1">
    <citation type="submission" date="2019-09" db="EMBL/GenBank/DDBJ databases">
        <title>Bird 10,000 Genomes (B10K) Project - Family phase.</title>
        <authorList>
            <person name="Zhang G."/>
        </authorList>
    </citation>
    <scope>NUCLEOTIDE SEQUENCE [LARGE SCALE GENOMIC DNA]</scope>
    <source>
        <strain evidence="1">B10K-DU-001-57</strain>
        <tissue evidence="1">Muscle</tissue>
    </source>
</reference>
<feature type="non-terminal residue" evidence="1">
    <location>
        <position position="67"/>
    </location>
</feature>
<dbReference type="OrthoDB" id="9114331at2759"/>
<evidence type="ECO:0000313" key="1">
    <source>
        <dbReference type="EMBL" id="NXI74703.1"/>
    </source>
</evidence>
<dbReference type="AlphaFoldDB" id="A0A7K9VQ19"/>
<accession>A0A7K9VQ19</accession>
<organism evidence="1 2">
    <name type="scientific">Anseranas semipalmata</name>
    <name type="common">Magpie goose</name>
    <name type="synonym">Anas semipalmata</name>
    <dbReference type="NCBI Taxonomy" id="8851"/>
    <lineage>
        <taxon>Eukaryota</taxon>
        <taxon>Metazoa</taxon>
        <taxon>Chordata</taxon>
        <taxon>Craniata</taxon>
        <taxon>Vertebrata</taxon>
        <taxon>Euteleostomi</taxon>
        <taxon>Archelosauria</taxon>
        <taxon>Archosauria</taxon>
        <taxon>Dinosauria</taxon>
        <taxon>Saurischia</taxon>
        <taxon>Theropoda</taxon>
        <taxon>Coelurosauria</taxon>
        <taxon>Aves</taxon>
        <taxon>Neognathae</taxon>
        <taxon>Galloanserae</taxon>
        <taxon>Anseriformes</taxon>
        <taxon>Anseranatidae</taxon>
        <taxon>Anseranas</taxon>
    </lineage>
</organism>
<comment type="caution">
    <text evidence="1">The sequence shown here is derived from an EMBL/GenBank/DDBJ whole genome shotgun (WGS) entry which is preliminary data.</text>
</comment>
<dbReference type="EMBL" id="VXAA01007362">
    <property type="protein sequence ID" value="NXI74703.1"/>
    <property type="molecule type" value="Genomic_DNA"/>
</dbReference>
<sequence>LVDELVRDLLHAFGLLSPNTFFPVLQPAIGVGSAFEGWSPSEEDAVYRLLVPLKAPVGHVFHLEMGT</sequence>
<keyword evidence="2" id="KW-1185">Reference proteome</keyword>
<gene>
    <name evidence="1" type="primary">Itpripl1_2</name>
    <name evidence="1" type="ORF">ANSSEM_R15524</name>
</gene>
<dbReference type="Proteomes" id="UP000567872">
    <property type="component" value="Unassembled WGS sequence"/>
</dbReference>
<feature type="non-terminal residue" evidence="1">
    <location>
        <position position="1"/>
    </location>
</feature>
<proteinExistence type="predicted"/>
<name>A0A7K9VQ19_ANSSE</name>